<dbReference type="AlphaFoldDB" id="A0A5R8P690"/>
<dbReference type="OrthoDB" id="424472at2"/>
<comment type="caution">
    <text evidence="2">The sequence shown here is derived from an EMBL/GenBank/DDBJ whole genome shotgun (WGS) entry which is preliminary data.</text>
</comment>
<dbReference type="PANTHER" id="PTHR34203">
    <property type="entry name" value="METHYLTRANSFERASE, FKBM FAMILY PROTEIN"/>
    <property type="match status" value="1"/>
</dbReference>
<evidence type="ECO:0000313" key="3">
    <source>
        <dbReference type="Proteomes" id="UP000308349"/>
    </source>
</evidence>
<keyword evidence="2" id="KW-0489">Methyltransferase</keyword>
<name>A0A5R8P690_9NOCA</name>
<dbReference type="EMBL" id="VBUU01000040">
    <property type="protein sequence ID" value="TLF96820.1"/>
    <property type="molecule type" value="Genomic_DNA"/>
</dbReference>
<dbReference type="InterPro" id="IPR006342">
    <property type="entry name" value="FkbM_mtfrase"/>
</dbReference>
<organism evidence="2 3">
    <name type="scientific">Nocardia cyriacigeorgica</name>
    <dbReference type="NCBI Taxonomy" id="135487"/>
    <lineage>
        <taxon>Bacteria</taxon>
        <taxon>Bacillati</taxon>
        <taxon>Actinomycetota</taxon>
        <taxon>Actinomycetes</taxon>
        <taxon>Mycobacteriales</taxon>
        <taxon>Nocardiaceae</taxon>
        <taxon>Nocardia</taxon>
    </lineage>
</organism>
<protein>
    <submittedName>
        <fullName evidence="2">FkbM family methyltransferase</fullName>
    </submittedName>
</protein>
<dbReference type="PANTHER" id="PTHR34203:SF15">
    <property type="entry name" value="SLL1173 PROTEIN"/>
    <property type="match status" value="1"/>
</dbReference>
<reference evidence="2 3" key="1">
    <citation type="submission" date="2019-05" db="EMBL/GenBank/DDBJ databases">
        <title>Genomes sequences of two Nocardia cyriacigeorgica environmental isolates, type strains Nocardia asteroides ATCC 19247 and Nocardia cyriacigeorgica DSM 44484.</title>
        <authorList>
            <person name="Vautrin F."/>
            <person name="Bergeron E."/>
            <person name="Dubost A."/>
            <person name="Abrouk D."/>
            <person name="Rodriguez Nava V."/>
            <person name="Pujic P."/>
        </authorList>
    </citation>
    <scope>NUCLEOTIDE SEQUENCE [LARGE SCALE GENOMIC DNA]</scope>
    <source>
        <strain evidence="2 3">EML 1456</strain>
    </source>
</reference>
<gene>
    <name evidence="2" type="ORF">FEK35_27410</name>
</gene>
<evidence type="ECO:0000259" key="1">
    <source>
        <dbReference type="Pfam" id="PF05050"/>
    </source>
</evidence>
<feature type="domain" description="Methyltransferase FkbM" evidence="1">
    <location>
        <begin position="50"/>
        <end position="198"/>
    </location>
</feature>
<dbReference type="Gene3D" id="3.40.50.150">
    <property type="entry name" value="Vaccinia Virus protein VP39"/>
    <property type="match status" value="1"/>
</dbReference>
<dbReference type="NCBIfam" id="TIGR01444">
    <property type="entry name" value="fkbM_fam"/>
    <property type="match status" value="1"/>
</dbReference>
<evidence type="ECO:0000313" key="2">
    <source>
        <dbReference type="EMBL" id="TLF96820.1"/>
    </source>
</evidence>
<dbReference type="RefSeq" id="WP_138458661.1">
    <property type="nucleotide sequence ID" value="NZ_JADLPK010000004.1"/>
</dbReference>
<dbReference type="SUPFAM" id="SSF53335">
    <property type="entry name" value="S-adenosyl-L-methionine-dependent methyltransferases"/>
    <property type="match status" value="1"/>
</dbReference>
<sequence>MIVLTPNQHYRFHTRDGSPSDEAVIRETWVENVYRIHDSDLADDGATFVDIGANIGAVSVYAASRNPRARVIAVEPEPDNLTYLRRNLATNEVGGQVYVVPVAVSAAAGAGWIAARHGNSALTDVEEPGSARVHIVTLAGLLDEHGVREADFLKIDVEGAEYDIIAGADLATLWRIKAIALEFDSAPDDVFGPMIAKLAKVFGIEILGSPERGGYVYGRRY</sequence>
<dbReference type="GO" id="GO:0032259">
    <property type="term" value="P:methylation"/>
    <property type="evidence" value="ECO:0007669"/>
    <property type="project" value="UniProtKB-KW"/>
</dbReference>
<dbReference type="InterPro" id="IPR029063">
    <property type="entry name" value="SAM-dependent_MTases_sf"/>
</dbReference>
<dbReference type="Pfam" id="PF05050">
    <property type="entry name" value="Methyltransf_21"/>
    <property type="match status" value="1"/>
</dbReference>
<keyword evidence="2" id="KW-0808">Transferase</keyword>
<dbReference type="Proteomes" id="UP000308349">
    <property type="component" value="Unassembled WGS sequence"/>
</dbReference>
<proteinExistence type="predicted"/>
<dbReference type="GO" id="GO:0008168">
    <property type="term" value="F:methyltransferase activity"/>
    <property type="evidence" value="ECO:0007669"/>
    <property type="project" value="UniProtKB-KW"/>
</dbReference>
<accession>A0A5R8P690</accession>
<dbReference type="InterPro" id="IPR052514">
    <property type="entry name" value="SAM-dependent_MTase"/>
</dbReference>